<dbReference type="SUPFAM" id="SSF57903">
    <property type="entry name" value="FYVE/PHD zinc finger"/>
    <property type="match status" value="1"/>
</dbReference>
<dbReference type="InterPro" id="IPR001611">
    <property type="entry name" value="Leu-rich_rpt"/>
</dbReference>
<keyword evidence="1" id="KW-0433">Leucine-rich repeat</keyword>
<evidence type="ECO:0000313" key="11">
    <source>
        <dbReference type="EMBL" id="EDW77184.1"/>
    </source>
</evidence>
<dbReference type="InterPro" id="IPR019786">
    <property type="entry name" value="Zinc_finger_PHD-type_CS"/>
</dbReference>
<dbReference type="SMR" id="B4MYJ5"/>
<dbReference type="OrthoDB" id="4327074at2759"/>
<dbReference type="Pfam" id="PF14580">
    <property type="entry name" value="LRR_9"/>
    <property type="match status" value="1"/>
</dbReference>
<keyword evidence="4" id="KW-0863">Zinc-finger</keyword>
<keyword evidence="6" id="KW-0238">DNA-binding</keyword>
<dbReference type="SUPFAM" id="SSF52058">
    <property type="entry name" value="L domain-like"/>
    <property type="match status" value="1"/>
</dbReference>
<dbReference type="Gene3D" id="3.80.10.10">
    <property type="entry name" value="Ribonuclease Inhibitor"/>
    <property type="match status" value="1"/>
</dbReference>
<protein>
    <recommendedName>
        <fullName evidence="13">DDE-1 domain-containing protein</fullName>
    </recommendedName>
</protein>
<dbReference type="PROSITE" id="PS01359">
    <property type="entry name" value="ZF_PHD_1"/>
    <property type="match status" value="1"/>
</dbReference>
<dbReference type="InParanoid" id="B4MYJ5"/>
<dbReference type="InterPro" id="IPR004875">
    <property type="entry name" value="DDE_SF_endonuclease_dom"/>
</dbReference>
<dbReference type="OMA" id="NCRSASI"/>
<keyword evidence="2" id="KW-0479">Metal-binding</keyword>
<dbReference type="eggNOG" id="KOG2739">
    <property type="taxonomic scope" value="Eukaryota"/>
</dbReference>
<feature type="compositionally biased region" description="Acidic residues" evidence="8">
    <location>
        <begin position="148"/>
        <end position="165"/>
    </location>
</feature>
<dbReference type="KEGG" id="dwi:6643366"/>
<dbReference type="Pfam" id="PF03184">
    <property type="entry name" value="DDE_1"/>
    <property type="match status" value="1"/>
</dbReference>
<sequence>MEKRIKLERRARKANQITELNLDNCRSASIVGLTDEYTALESLSLINVGLTTLKGFPKLPNLKKLELSDNRISNGLNYLTTSPKLQYLNLSGNKIKDLETLKPLEEFQKLAVLDLFNNDATQVENYREKIFKMLPSLTFLDGFDCNDEEVQSDGEDDEEGNDSDEAMSPPKKSHGAKKPDNNVVLQAIKSCIIDENAIRKSAREHGINDRTLSRYVKKTKDNFEDISKFKDEDLLEFIHGVGTRTPSNMVFSPAQEKDLVRYILKYVSHYYGLSINELKELAYQFARKLSIRYPPEWDNDCKAHRKWYRLFMQRHSELTLRTPEQTEMNRVKAFCKPNVDNFFENLSRLIDVHNFDGCSIYNMNESGFSTVPTKIGKVIALKGQLEAAERGTMVTLALTVCANGNTVPPFFLFPKKKMERTFLDNVSPGIAGFANDSGWMGQPEFVRYIRHFIKFVKPSKDRPVLLLMDNHVSHMSVEALDFADANGVHILSFPPHCSHRLQPLDVSVLGPMKTYYESQCSAWQNNNANKVLEIRHIAGLVCNALDFVLTPKIIKAGFAATGIVPFNPDIFTDADFVQTIAQNEEQVAFDAGITKDDQRRIVLNNTLDIGHGKEVLTSEISTPQSLSLMSLVTSSSSVLDEIDPLQVAVLKKPSNRERRPMQSAENRFVLKEKTAAKGAKKRATPGNTKHATPSRAAKRFKPTSPPSDEETDFCIICLKLLPQKLTAANSINCNVCKRPVHFKCSNMQASYFTCKSCESDVDDDDGE</sequence>
<dbReference type="SMART" id="SM00446">
    <property type="entry name" value="LRRcap"/>
    <property type="match status" value="1"/>
</dbReference>
<dbReference type="HOGENOM" id="CLU_013929_10_5_1"/>
<comment type="similarity">
    <text evidence="7">Belongs to the ANP32 family.</text>
</comment>
<evidence type="ECO:0000259" key="9">
    <source>
        <dbReference type="PROSITE" id="PS50081"/>
    </source>
</evidence>
<dbReference type="PROSITE" id="PS51253">
    <property type="entry name" value="HTH_CENPB"/>
    <property type="match status" value="1"/>
</dbReference>
<dbReference type="InterPro" id="IPR003603">
    <property type="entry name" value="U2A'_phosphoprotein32A_C"/>
</dbReference>
<dbReference type="GO" id="GO:0003677">
    <property type="term" value="F:DNA binding"/>
    <property type="evidence" value="ECO:0007669"/>
    <property type="project" value="UniProtKB-KW"/>
</dbReference>
<evidence type="ECO:0000256" key="5">
    <source>
        <dbReference type="ARBA" id="ARBA00022833"/>
    </source>
</evidence>
<evidence type="ECO:0000256" key="4">
    <source>
        <dbReference type="ARBA" id="ARBA00022771"/>
    </source>
</evidence>
<evidence type="ECO:0000259" key="10">
    <source>
        <dbReference type="PROSITE" id="PS51253"/>
    </source>
</evidence>
<gene>
    <name evidence="11" type="primary">Dwil\GK22069</name>
    <name evidence="11" type="ORF">Dwil_GK22069</name>
</gene>
<evidence type="ECO:0000256" key="2">
    <source>
        <dbReference type="ARBA" id="ARBA00022723"/>
    </source>
</evidence>
<dbReference type="InterPro" id="IPR032675">
    <property type="entry name" value="LRR_dom_sf"/>
</dbReference>
<dbReference type="InterPro" id="IPR002219">
    <property type="entry name" value="PKC_DAG/PE"/>
</dbReference>
<reference evidence="11 12" key="1">
    <citation type="journal article" date="2007" name="Nature">
        <title>Evolution of genes and genomes on the Drosophila phylogeny.</title>
        <authorList>
            <consortium name="Drosophila 12 Genomes Consortium"/>
            <person name="Clark A.G."/>
            <person name="Eisen M.B."/>
            <person name="Smith D.R."/>
            <person name="Bergman C.M."/>
            <person name="Oliver B."/>
            <person name="Markow T.A."/>
            <person name="Kaufman T.C."/>
            <person name="Kellis M."/>
            <person name="Gelbart W."/>
            <person name="Iyer V.N."/>
            <person name="Pollard D.A."/>
            <person name="Sackton T.B."/>
            <person name="Larracuente A.M."/>
            <person name="Singh N.D."/>
            <person name="Abad J.P."/>
            <person name="Abt D.N."/>
            <person name="Adryan B."/>
            <person name="Aguade M."/>
            <person name="Akashi H."/>
            <person name="Anderson W.W."/>
            <person name="Aquadro C.F."/>
            <person name="Ardell D.H."/>
            <person name="Arguello R."/>
            <person name="Artieri C.G."/>
            <person name="Barbash D.A."/>
            <person name="Barker D."/>
            <person name="Barsanti P."/>
            <person name="Batterham P."/>
            <person name="Batzoglou S."/>
            <person name="Begun D."/>
            <person name="Bhutkar A."/>
            <person name="Blanco E."/>
            <person name="Bosak S.A."/>
            <person name="Bradley R.K."/>
            <person name="Brand A.D."/>
            <person name="Brent M.R."/>
            <person name="Brooks A.N."/>
            <person name="Brown R.H."/>
            <person name="Butlin R.K."/>
            <person name="Caggese C."/>
            <person name="Calvi B.R."/>
            <person name="Bernardo de Carvalho A."/>
            <person name="Caspi A."/>
            <person name="Castrezana S."/>
            <person name="Celniker S.E."/>
            <person name="Chang J.L."/>
            <person name="Chapple C."/>
            <person name="Chatterji S."/>
            <person name="Chinwalla A."/>
            <person name="Civetta A."/>
            <person name="Clifton S.W."/>
            <person name="Comeron J.M."/>
            <person name="Costello J.C."/>
            <person name="Coyne J.A."/>
            <person name="Daub J."/>
            <person name="David R.G."/>
            <person name="Delcher A.L."/>
            <person name="Delehaunty K."/>
            <person name="Do C.B."/>
            <person name="Ebling H."/>
            <person name="Edwards K."/>
            <person name="Eickbush T."/>
            <person name="Evans J.D."/>
            <person name="Filipski A."/>
            <person name="Findeiss S."/>
            <person name="Freyhult E."/>
            <person name="Fulton L."/>
            <person name="Fulton R."/>
            <person name="Garcia A.C."/>
            <person name="Gardiner A."/>
            <person name="Garfield D.A."/>
            <person name="Garvin B.E."/>
            <person name="Gibson G."/>
            <person name="Gilbert D."/>
            <person name="Gnerre S."/>
            <person name="Godfrey J."/>
            <person name="Good R."/>
            <person name="Gotea V."/>
            <person name="Gravely B."/>
            <person name="Greenberg A.J."/>
            <person name="Griffiths-Jones S."/>
            <person name="Gross S."/>
            <person name="Guigo R."/>
            <person name="Gustafson E.A."/>
            <person name="Haerty W."/>
            <person name="Hahn M.W."/>
            <person name="Halligan D.L."/>
            <person name="Halpern A.L."/>
            <person name="Halter G.M."/>
            <person name="Han M.V."/>
            <person name="Heger A."/>
            <person name="Hillier L."/>
            <person name="Hinrichs A.S."/>
            <person name="Holmes I."/>
            <person name="Hoskins R.A."/>
            <person name="Hubisz M.J."/>
            <person name="Hultmark D."/>
            <person name="Huntley M.A."/>
            <person name="Jaffe D.B."/>
            <person name="Jagadeeshan S."/>
            <person name="Jeck W.R."/>
            <person name="Johnson J."/>
            <person name="Jones C.D."/>
            <person name="Jordan W.C."/>
            <person name="Karpen G.H."/>
            <person name="Kataoka E."/>
            <person name="Keightley P.D."/>
            <person name="Kheradpour P."/>
            <person name="Kirkness E.F."/>
            <person name="Koerich L.B."/>
            <person name="Kristiansen K."/>
            <person name="Kudrna D."/>
            <person name="Kulathinal R.J."/>
            <person name="Kumar S."/>
            <person name="Kwok R."/>
            <person name="Lander E."/>
            <person name="Langley C.H."/>
            <person name="Lapoint R."/>
            <person name="Lazzaro B.P."/>
            <person name="Lee S.J."/>
            <person name="Levesque L."/>
            <person name="Li R."/>
            <person name="Lin C.F."/>
            <person name="Lin M.F."/>
            <person name="Lindblad-Toh K."/>
            <person name="Llopart A."/>
            <person name="Long M."/>
            <person name="Low L."/>
            <person name="Lozovsky E."/>
            <person name="Lu J."/>
            <person name="Luo M."/>
            <person name="Machado C.A."/>
            <person name="Makalowski W."/>
            <person name="Marzo M."/>
            <person name="Matsuda M."/>
            <person name="Matzkin L."/>
            <person name="McAllister B."/>
            <person name="McBride C.S."/>
            <person name="McKernan B."/>
            <person name="McKernan K."/>
            <person name="Mendez-Lago M."/>
            <person name="Minx P."/>
            <person name="Mollenhauer M.U."/>
            <person name="Montooth K."/>
            <person name="Mount S.M."/>
            <person name="Mu X."/>
            <person name="Myers E."/>
            <person name="Negre B."/>
            <person name="Newfeld S."/>
            <person name="Nielsen R."/>
            <person name="Noor M.A."/>
            <person name="O'Grady P."/>
            <person name="Pachter L."/>
            <person name="Papaceit M."/>
            <person name="Parisi M.J."/>
            <person name="Parisi M."/>
            <person name="Parts L."/>
            <person name="Pedersen J.S."/>
            <person name="Pesole G."/>
            <person name="Phillippy A.M."/>
            <person name="Ponting C.P."/>
            <person name="Pop M."/>
            <person name="Porcelli D."/>
            <person name="Powell J.R."/>
            <person name="Prohaska S."/>
            <person name="Pruitt K."/>
            <person name="Puig M."/>
            <person name="Quesneville H."/>
            <person name="Ram K.R."/>
            <person name="Rand D."/>
            <person name="Rasmussen M.D."/>
            <person name="Reed L.K."/>
            <person name="Reenan R."/>
            <person name="Reily A."/>
            <person name="Remington K.A."/>
            <person name="Rieger T.T."/>
            <person name="Ritchie M.G."/>
            <person name="Robin C."/>
            <person name="Rogers Y.H."/>
            <person name="Rohde C."/>
            <person name="Rozas J."/>
            <person name="Rubenfield M.J."/>
            <person name="Ruiz A."/>
            <person name="Russo S."/>
            <person name="Salzberg S.L."/>
            <person name="Sanchez-Gracia A."/>
            <person name="Saranga D.J."/>
            <person name="Sato H."/>
            <person name="Schaeffer S.W."/>
            <person name="Schatz M.C."/>
            <person name="Schlenke T."/>
            <person name="Schwartz R."/>
            <person name="Segarra C."/>
            <person name="Singh R.S."/>
            <person name="Sirot L."/>
            <person name="Sirota M."/>
            <person name="Sisneros N.B."/>
            <person name="Smith C.D."/>
            <person name="Smith T.F."/>
            <person name="Spieth J."/>
            <person name="Stage D.E."/>
            <person name="Stark A."/>
            <person name="Stephan W."/>
            <person name="Strausberg R.L."/>
            <person name="Strempel S."/>
            <person name="Sturgill D."/>
            <person name="Sutton G."/>
            <person name="Sutton G.G."/>
            <person name="Tao W."/>
            <person name="Teichmann S."/>
            <person name="Tobari Y.N."/>
            <person name="Tomimura Y."/>
            <person name="Tsolas J.M."/>
            <person name="Valente V.L."/>
            <person name="Venter E."/>
            <person name="Venter J.C."/>
            <person name="Vicario S."/>
            <person name="Vieira F.G."/>
            <person name="Vilella A.J."/>
            <person name="Villasante A."/>
            <person name="Walenz B."/>
            <person name="Wang J."/>
            <person name="Wasserman M."/>
            <person name="Watts T."/>
            <person name="Wilson D."/>
            <person name="Wilson R.K."/>
            <person name="Wing R.A."/>
            <person name="Wolfner M.F."/>
            <person name="Wong A."/>
            <person name="Wong G.K."/>
            <person name="Wu C.I."/>
            <person name="Wu G."/>
            <person name="Yamamoto D."/>
            <person name="Yang H.P."/>
            <person name="Yang S.P."/>
            <person name="Yorke J.A."/>
            <person name="Yoshida K."/>
            <person name="Zdobnov E."/>
            <person name="Zhang P."/>
            <person name="Zhang Y."/>
            <person name="Zimin A.V."/>
            <person name="Baldwin J."/>
            <person name="Abdouelleil A."/>
            <person name="Abdulkadir J."/>
            <person name="Abebe A."/>
            <person name="Abera B."/>
            <person name="Abreu J."/>
            <person name="Acer S.C."/>
            <person name="Aftuck L."/>
            <person name="Alexander A."/>
            <person name="An P."/>
            <person name="Anderson E."/>
            <person name="Anderson S."/>
            <person name="Arachi H."/>
            <person name="Azer M."/>
            <person name="Bachantsang P."/>
            <person name="Barry A."/>
            <person name="Bayul T."/>
            <person name="Berlin A."/>
            <person name="Bessette D."/>
            <person name="Bloom T."/>
            <person name="Blye J."/>
            <person name="Boguslavskiy L."/>
            <person name="Bonnet C."/>
            <person name="Boukhgalter B."/>
            <person name="Bourzgui I."/>
            <person name="Brown A."/>
            <person name="Cahill P."/>
            <person name="Channer S."/>
            <person name="Cheshatsang Y."/>
            <person name="Chuda L."/>
            <person name="Citroen M."/>
            <person name="Collymore A."/>
            <person name="Cooke P."/>
            <person name="Costello M."/>
            <person name="D'Aco K."/>
            <person name="Daza R."/>
            <person name="De Haan G."/>
            <person name="DeGray S."/>
            <person name="DeMaso C."/>
            <person name="Dhargay N."/>
            <person name="Dooley K."/>
            <person name="Dooley E."/>
            <person name="Doricent M."/>
            <person name="Dorje P."/>
            <person name="Dorjee K."/>
            <person name="Dupes A."/>
            <person name="Elong R."/>
            <person name="Falk J."/>
            <person name="Farina A."/>
            <person name="Faro S."/>
            <person name="Ferguson D."/>
            <person name="Fisher S."/>
            <person name="Foley C.D."/>
            <person name="Franke A."/>
            <person name="Friedrich D."/>
            <person name="Gadbois L."/>
            <person name="Gearin G."/>
            <person name="Gearin C.R."/>
            <person name="Giannoukos G."/>
            <person name="Goode T."/>
            <person name="Graham J."/>
            <person name="Grandbois E."/>
            <person name="Grewal S."/>
            <person name="Gyaltsen K."/>
            <person name="Hafez N."/>
            <person name="Hagos B."/>
            <person name="Hall J."/>
            <person name="Henson C."/>
            <person name="Hollinger A."/>
            <person name="Honan T."/>
            <person name="Huard M.D."/>
            <person name="Hughes L."/>
            <person name="Hurhula B."/>
            <person name="Husby M.E."/>
            <person name="Kamat A."/>
            <person name="Kanga B."/>
            <person name="Kashin S."/>
            <person name="Khazanovich D."/>
            <person name="Kisner P."/>
            <person name="Lance K."/>
            <person name="Lara M."/>
            <person name="Lee W."/>
            <person name="Lennon N."/>
            <person name="Letendre F."/>
            <person name="LeVine R."/>
            <person name="Lipovsky A."/>
            <person name="Liu X."/>
            <person name="Liu J."/>
            <person name="Liu S."/>
            <person name="Lokyitsang T."/>
            <person name="Lokyitsang Y."/>
            <person name="Lubonja R."/>
            <person name="Lui A."/>
            <person name="MacDonald P."/>
            <person name="Magnisalis V."/>
            <person name="Maru K."/>
            <person name="Matthews C."/>
            <person name="McCusker W."/>
            <person name="McDonough S."/>
            <person name="Mehta T."/>
            <person name="Meldrim J."/>
            <person name="Meneus L."/>
            <person name="Mihai O."/>
            <person name="Mihalev A."/>
            <person name="Mihova T."/>
            <person name="Mittelman R."/>
            <person name="Mlenga V."/>
            <person name="Montmayeur A."/>
            <person name="Mulrain L."/>
            <person name="Navidi A."/>
            <person name="Naylor J."/>
            <person name="Negash T."/>
            <person name="Nguyen T."/>
            <person name="Nguyen N."/>
            <person name="Nicol R."/>
            <person name="Norbu C."/>
            <person name="Norbu N."/>
            <person name="Novod N."/>
            <person name="O'Neill B."/>
            <person name="Osman S."/>
            <person name="Markiewicz E."/>
            <person name="Oyono O.L."/>
            <person name="Patti C."/>
            <person name="Phunkhang P."/>
            <person name="Pierre F."/>
            <person name="Priest M."/>
            <person name="Raghuraman S."/>
            <person name="Rege F."/>
            <person name="Reyes R."/>
            <person name="Rise C."/>
            <person name="Rogov P."/>
            <person name="Ross K."/>
            <person name="Ryan E."/>
            <person name="Settipalli S."/>
            <person name="Shea T."/>
            <person name="Sherpa N."/>
            <person name="Shi L."/>
            <person name="Shih D."/>
            <person name="Sparrow T."/>
            <person name="Spaulding J."/>
            <person name="Stalker J."/>
            <person name="Stange-Thomann N."/>
            <person name="Stavropoulos S."/>
            <person name="Stone C."/>
            <person name="Strader C."/>
            <person name="Tesfaye S."/>
            <person name="Thomson T."/>
            <person name="Thoulutsang Y."/>
            <person name="Thoulutsang D."/>
            <person name="Topham K."/>
            <person name="Topping I."/>
            <person name="Tsamla T."/>
            <person name="Vassiliev H."/>
            <person name="Vo A."/>
            <person name="Wangchuk T."/>
            <person name="Wangdi T."/>
            <person name="Weiand M."/>
            <person name="Wilkinson J."/>
            <person name="Wilson A."/>
            <person name="Yadav S."/>
            <person name="Young G."/>
            <person name="Yu Q."/>
            <person name="Zembek L."/>
            <person name="Zhong D."/>
            <person name="Zimmer A."/>
            <person name="Zwirko Z."/>
            <person name="Jaffe D.B."/>
            <person name="Alvarez P."/>
            <person name="Brockman W."/>
            <person name="Butler J."/>
            <person name="Chin C."/>
            <person name="Gnerre S."/>
            <person name="Grabherr M."/>
            <person name="Kleber M."/>
            <person name="Mauceli E."/>
            <person name="MacCallum I."/>
        </authorList>
    </citation>
    <scope>NUCLEOTIDE SEQUENCE [LARGE SCALE GENOMIC DNA]</scope>
    <source>
        <strain evidence="12">Tucson 14030-0811.24</strain>
    </source>
</reference>
<dbReference type="STRING" id="7260.B4MYJ5"/>
<evidence type="ECO:0000256" key="6">
    <source>
        <dbReference type="ARBA" id="ARBA00023125"/>
    </source>
</evidence>
<feature type="region of interest" description="Disordered" evidence="8">
    <location>
        <begin position="675"/>
        <end position="709"/>
    </location>
</feature>
<dbReference type="InterPro" id="IPR006600">
    <property type="entry name" value="HTH_CenpB_DNA-bd_dom"/>
</dbReference>
<dbReference type="PANTHER" id="PTHR11375">
    <property type="entry name" value="ACIDIC LEUCINE-RICH NUCLEAR PHOSPHOPROTEIN 32"/>
    <property type="match status" value="1"/>
</dbReference>
<proteinExistence type="inferred from homology"/>
<evidence type="ECO:0000256" key="3">
    <source>
        <dbReference type="ARBA" id="ARBA00022737"/>
    </source>
</evidence>
<evidence type="ECO:0000256" key="7">
    <source>
        <dbReference type="ARBA" id="ARBA00025777"/>
    </source>
</evidence>
<dbReference type="AlphaFoldDB" id="B4MYJ5"/>
<organism evidence="11 12">
    <name type="scientific">Drosophila willistoni</name>
    <name type="common">Fruit fly</name>
    <dbReference type="NCBI Taxonomy" id="7260"/>
    <lineage>
        <taxon>Eukaryota</taxon>
        <taxon>Metazoa</taxon>
        <taxon>Ecdysozoa</taxon>
        <taxon>Arthropoda</taxon>
        <taxon>Hexapoda</taxon>
        <taxon>Insecta</taxon>
        <taxon>Pterygota</taxon>
        <taxon>Neoptera</taxon>
        <taxon>Endopterygota</taxon>
        <taxon>Diptera</taxon>
        <taxon>Brachycera</taxon>
        <taxon>Muscomorpha</taxon>
        <taxon>Ephydroidea</taxon>
        <taxon>Drosophilidae</taxon>
        <taxon>Drosophila</taxon>
        <taxon>Sophophora</taxon>
    </lineage>
</organism>
<name>B4MYJ5_DROWI</name>
<dbReference type="GO" id="GO:0005634">
    <property type="term" value="C:nucleus"/>
    <property type="evidence" value="ECO:0007669"/>
    <property type="project" value="TreeGrafter"/>
</dbReference>
<dbReference type="PANTHER" id="PTHR11375:SF0">
    <property type="entry name" value="ACIDIC LEUCINE-RICH NUCLEAR PHOSPHOPROTEIN 32 FAMILY MEMBER A"/>
    <property type="match status" value="1"/>
</dbReference>
<dbReference type="Proteomes" id="UP000007798">
    <property type="component" value="Unassembled WGS sequence"/>
</dbReference>
<feature type="domain" description="Phorbol-ester/DAG-type" evidence="9">
    <location>
        <begin position="697"/>
        <end position="754"/>
    </location>
</feature>
<dbReference type="FunFam" id="3.80.10.10:FF:000131">
    <property type="entry name" value="acidic leucine-rich nuclear phosphoprotein 32-related protein-like"/>
    <property type="match status" value="1"/>
</dbReference>
<evidence type="ECO:0000256" key="1">
    <source>
        <dbReference type="ARBA" id="ARBA00022614"/>
    </source>
</evidence>
<dbReference type="EMBL" id="CH963894">
    <property type="protein sequence ID" value="EDW77184.1"/>
    <property type="molecule type" value="Genomic_DNA"/>
</dbReference>
<evidence type="ECO:0000256" key="8">
    <source>
        <dbReference type="SAM" id="MobiDB-lite"/>
    </source>
</evidence>
<dbReference type="GO" id="GO:0042393">
    <property type="term" value="F:histone binding"/>
    <property type="evidence" value="ECO:0007669"/>
    <property type="project" value="TreeGrafter"/>
</dbReference>
<keyword evidence="3" id="KW-0677">Repeat</keyword>
<accession>B4MYJ5</accession>
<dbReference type="PROSITE" id="PS51450">
    <property type="entry name" value="LRR"/>
    <property type="match status" value="1"/>
</dbReference>
<dbReference type="InterPro" id="IPR011011">
    <property type="entry name" value="Znf_FYVE_PHD"/>
</dbReference>
<keyword evidence="12" id="KW-1185">Reference proteome</keyword>
<evidence type="ECO:0008006" key="13">
    <source>
        <dbReference type="Google" id="ProtNLM"/>
    </source>
</evidence>
<feature type="domain" description="HTH CENPB-type" evidence="10">
    <location>
        <begin position="243"/>
        <end position="321"/>
    </location>
</feature>
<dbReference type="PROSITE" id="PS50081">
    <property type="entry name" value="ZF_DAG_PE_2"/>
    <property type="match status" value="1"/>
</dbReference>
<dbReference type="InterPro" id="IPR045081">
    <property type="entry name" value="AN32"/>
</dbReference>
<dbReference type="GO" id="GO:0008270">
    <property type="term" value="F:zinc ion binding"/>
    <property type="evidence" value="ECO:0007669"/>
    <property type="project" value="UniProtKB-KW"/>
</dbReference>
<keyword evidence="5" id="KW-0862">Zinc</keyword>
<feature type="region of interest" description="Disordered" evidence="8">
    <location>
        <begin position="148"/>
        <end position="179"/>
    </location>
</feature>
<evidence type="ECO:0000313" key="12">
    <source>
        <dbReference type="Proteomes" id="UP000007798"/>
    </source>
</evidence>